<dbReference type="Proteomes" id="UP000189883">
    <property type="component" value="Chromosome"/>
</dbReference>
<evidence type="ECO:0000313" key="4">
    <source>
        <dbReference type="Proteomes" id="UP000189883"/>
    </source>
</evidence>
<name>A0A1S7DT87_RIEAN</name>
<dbReference type="PROSITE" id="PS51257">
    <property type="entry name" value="PROKAR_LIPOPROTEIN"/>
    <property type="match status" value="1"/>
</dbReference>
<dbReference type="Gene3D" id="2.60.40.10">
    <property type="entry name" value="Immunoglobulins"/>
    <property type="match status" value="1"/>
</dbReference>
<dbReference type="EMBL" id="CP011859">
    <property type="protein sequence ID" value="AQY22271.1"/>
    <property type="molecule type" value="Genomic_DNA"/>
</dbReference>
<gene>
    <name evidence="2" type="ORF">AB406_1324</name>
    <name evidence="3" type="ORF">OKE68_05465</name>
</gene>
<sequence>MRKITKITALLGFSVLSLTACNKNEKPEVLNPETEVAEQTSVEEQLHAEQSDMVKQAQSSPLTSVALSAPSFDFGVVKSGSIVEHTYEITNTGKNPLIISNVKPTCGCTVPDYTKEPILPGKVAKVTLKFDSGSFQGMQQKFVEVYANTEKTPIVLSFTADVQ</sequence>
<reference evidence="2 4" key="1">
    <citation type="submission" date="2015-06" db="EMBL/GenBank/DDBJ databases">
        <title>R. anatipestifer strain HXb2 is the most virulent strain so far, and the genome sequence would help us uncover the pathogenesis.</title>
        <authorList>
            <person name="Hu Q."/>
            <person name="Qi J."/>
            <person name="Bo H."/>
            <person name="Liu G."/>
            <person name="Tao M."/>
            <person name="Ding Y."/>
            <person name="Xue Y."/>
        </authorList>
    </citation>
    <scope>NUCLEOTIDE SEQUENCE [LARGE SCALE GENOMIC DNA]</scope>
    <source>
        <strain evidence="2 4">HXb2</strain>
    </source>
</reference>
<evidence type="ECO:0000313" key="2">
    <source>
        <dbReference type="EMBL" id="AQY22271.1"/>
    </source>
</evidence>
<feature type="chain" id="PRO_5012978256" evidence="1">
    <location>
        <begin position="23"/>
        <end position="163"/>
    </location>
</feature>
<dbReference type="Pfam" id="PF07610">
    <property type="entry name" value="DUF1573"/>
    <property type="match status" value="1"/>
</dbReference>
<dbReference type="RefSeq" id="WP_079207486.1">
    <property type="nucleotide sequence ID" value="NZ_CP011859.1"/>
</dbReference>
<dbReference type="InterPro" id="IPR013783">
    <property type="entry name" value="Ig-like_fold"/>
</dbReference>
<dbReference type="EMBL" id="JAOZYT010000026">
    <property type="protein sequence ID" value="MCW0523761.1"/>
    <property type="molecule type" value="Genomic_DNA"/>
</dbReference>
<dbReference type="PANTHER" id="PTHR37833">
    <property type="entry name" value="LIPOPROTEIN-RELATED"/>
    <property type="match status" value="1"/>
</dbReference>
<accession>A0A1S7DT87</accession>
<organism evidence="2 4">
    <name type="scientific">Riemerella anatipestifer</name>
    <name type="common">Moraxella anatipestifer</name>
    <dbReference type="NCBI Taxonomy" id="34085"/>
    <lineage>
        <taxon>Bacteria</taxon>
        <taxon>Pseudomonadati</taxon>
        <taxon>Bacteroidota</taxon>
        <taxon>Flavobacteriia</taxon>
        <taxon>Flavobacteriales</taxon>
        <taxon>Weeksellaceae</taxon>
        <taxon>Riemerella</taxon>
    </lineage>
</organism>
<reference evidence="3" key="2">
    <citation type="submission" date="2022-10" db="EMBL/GenBank/DDBJ databases">
        <title>Sifting through the core-genome to identify putative cross-protective antigens against Riemerella anatipestifer.</title>
        <authorList>
            <person name="Zheng X."/>
            <person name="Zhang W."/>
        </authorList>
    </citation>
    <scope>NUCLEOTIDE SEQUENCE</scope>
    <source>
        <strain evidence="3">ZWRA178</strain>
    </source>
</reference>
<evidence type="ECO:0000313" key="3">
    <source>
        <dbReference type="EMBL" id="MCW0523761.1"/>
    </source>
</evidence>
<dbReference type="AlphaFoldDB" id="A0A1S7DT87"/>
<proteinExistence type="predicted"/>
<evidence type="ECO:0000256" key="1">
    <source>
        <dbReference type="SAM" id="SignalP"/>
    </source>
</evidence>
<dbReference type="PANTHER" id="PTHR37833:SF1">
    <property type="entry name" value="SIGNAL PEPTIDE PROTEIN"/>
    <property type="match status" value="1"/>
</dbReference>
<protein>
    <submittedName>
        <fullName evidence="3">DUF1573 domain-containing protein</fullName>
    </submittedName>
</protein>
<keyword evidence="1" id="KW-0732">Signal</keyword>
<feature type="signal peptide" evidence="1">
    <location>
        <begin position="1"/>
        <end position="22"/>
    </location>
</feature>
<dbReference type="Proteomes" id="UP001207440">
    <property type="component" value="Unassembled WGS sequence"/>
</dbReference>
<dbReference type="InterPro" id="IPR011467">
    <property type="entry name" value="DUF1573"/>
</dbReference>